<evidence type="ECO:0000313" key="4">
    <source>
        <dbReference type="Proteomes" id="UP000054289"/>
    </source>
</evidence>
<dbReference type="Gene3D" id="3.90.950.10">
    <property type="match status" value="1"/>
</dbReference>
<dbReference type="HAMAP" id="MF_00528">
    <property type="entry name" value="Maf"/>
    <property type="match status" value="1"/>
</dbReference>
<evidence type="ECO:0000256" key="1">
    <source>
        <dbReference type="ARBA" id="ARBA00001968"/>
    </source>
</evidence>
<dbReference type="PANTHER" id="PTHR43213:SF5">
    <property type="entry name" value="BIFUNCTIONAL DTTP_UTP PYROPHOSPHATASE_METHYLTRANSFERASE PROTEIN-RELATED"/>
    <property type="match status" value="1"/>
</dbReference>
<dbReference type="CDD" id="cd00555">
    <property type="entry name" value="Maf"/>
    <property type="match status" value="1"/>
</dbReference>
<reference evidence="4" key="2">
    <citation type="submission" date="2006-03" db="EMBL/GenBank/DDBJ databases">
        <title>The genome sequence of the Plasmodium falciparum HB3.</title>
        <authorList>
            <consortium name="The Broad Institute Genome Sequencing Platform"/>
            <person name="Birren B."/>
            <person name="Lander E."/>
            <person name="Galagan J."/>
            <person name="Nusbaum C."/>
            <person name="Devon K."/>
            <person name="Henn M."/>
            <person name="Jaffe D."/>
            <person name="Butler J."/>
            <person name="Alvarez P."/>
            <person name="Gnerre S."/>
            <person name="Grabherr M."/>
            <person name="Kleber M."/>
            <person name="Mauceli E."/>
            <person name="Brockman W."/>
            <person name="MacCallum I.A."/>
            <person name="Rounsley S."/>
            <person name="Young S."/>
            <person name="LaButti K."/>
            <person name="Pushparaj V."/>
            <person name="DeCaprio D."/>
            <person name="Crawford M."/>
            <person name="Koehrsen M."/>
            <person name="Engels R."/>
            <person name="Montgomery P."/>
            <person name="Pearson M."/>
            <person name="Howarth C."/>
            <person name="Larson L."/>
            <person name="Luoma S."/>
            <person name="White J."/>
            <person name="Kodira C."/>
            <person name="Zeng Q."/>
            <person name="Oleary S."/>
            <person name="Yandava C."/>
            <person name="Alvarado L."/>
            <person name="Wirth D."/>
            <person name="Volkman S."/>
            <person name="Hartl D."/>
        </authorList>
    </citation>
    <scope>NUCLEOTIDE SEQUENCE [LARGE SCALE GENOMIC DNA]</scope>
</reference>
<dbReference type="PANTHER" id="PTHR43213">
    <property type="entry name" value="BIFUNCTIONAL DTTP/UTP PYROPHOSPHATASE/METHYLTRANSFERASE PROTEIN-RELATED"/>
    <property type="match status" value="1"/>
</dbReference>
<dbReference type="KEGG" id="pfh:PFHG_04899"/>
<dbReference type="SMR" id="A0A0L7KIE5"/>
<evidence type="ECO:0000256" key="2">
    <source>
        <dbReference type="ARBA" id="ARBA00022801"/>
    </source>
</evidence>
<accession>A0A0L7KIE5</accession>
<dbReference type="OMA" id="VIGCDSV"/>
<dbReference type="AlphaFoldDB" id="A0A0L7KIE5"/>
<dbReference type="InterPro" id="IPR003697">
    <property type="entry name" value="Maf-like"/>
</dbReference>
<dbReference type="SUPFAM" id="SSF52972">
    <property type="entry name" value="ITPase-like"/>
    <property type="match status" value="1"/>
</dbReference>
<name>A0A0L7KIE5_PLAFX</name>
<proteinExistence type="inferred from homology"/>
<dbReference type="GO" id="GO:0047429">
    <property type="term" value="F:nucleoside triphosphate diphosphatase activity"/>
    <property type="evidence" value="ECO:0007669"/>
    <property type="project" value="InterPro"/>
</dbReference>
<sequence>MKEYSHIIGTGDLFKSEDRCWVLLASKSPRRIELMKLMGIKNLYICESGFEENLDKHIFSCAEDYVKENALNKGLNVVERVWFSNNTETEDITSNGIKDLDIKVKRENNSNHSNDYNKYEIMNINSKFEPLPKIIISCDTIVTLNNEIIEKPVNKQHAHDILKKLSSNVHSVFTAVCIFLYKKKIPITFIEKTQVYFDDLMEEDILQYINTKEPYDKAGAYSIQGVGSQFIKKIDGCYYNVMGLPINKLSKFLTKLYIDEEFSKKTVKIINAYPFIEKKGTYQYNTLLSYNNMKGNKGHMFATIKYHKHYIAE</sequence>
<dbReference type="OrthoDB" id="10267058at2759"/>
<keyword evidence="2" id="KW-0378">Hydrolase</keyword>
<dbReference type="EMBL" id="CH672139">
    <property type="protein sequence ID" value="KOB63122.1"/>
    <property type="molecule type" value="Genomic_DNA"/>
</dbReference>
<dbReference type="Pfam" id="PF02545">
    <property type="entry name" value="Maf"/>
    <property type="match status" value="1"/>
</dbReference>
<comment type="cofactor">
    <cofactor evidence="1">
        <name>a divalent metal cation</name>
        <dbReference type="ChEBI" id="CHEBI:60240"/>
    </cofactor>
</comment>
<gene>
    <name evidence="3" type="ORF">PFHG_04899</name>
</gene>
<protein>
    <recommendedName>
        <fullName evidence="5">Septum formation protein Maf</fullName>
    </recommendedName>
</protein>
<evidence type="ECO:0008006" key="5">
    <source>
        <dbReference type="Google" id="ProtNLM"/>
    </source>
</evidence>
<organism evidence="3 4">
    <name type="scientific">Plasmodium falciparum (isolate HB3)</name>
    <dbReference type="NCBI Taxonomy" id="137071"/>
    <lineage>
        <taxon>Eukaryota</taxon>
        <taxon>Sar</taxon>
        <taxon>Alveolata</taxon>
        <taxon>Apicomplexa</taxon>
        <taxon>Aconoidasida</taxon>
        <taxon>Haemosporida</taxon>
        <taxon>Plasmodiidae</taxon>
        <taxon>Plasmodium</taxon>
        <taxon>Plasmodium (Laverania)</taxon>
    </lineage>
</organism>
<evidence type="ECO:0000313" key="3">
    <source>
        <dbReference type="EMBL" id="KOB63122.1"/>
    </source>
</evidence>
<dbReference type="InterPro" id="IPR029001">
    <property type="entry name" value="ITPase-like_fam"/>
</dbReference>
<dbReference type="Proteomes" id="UP000054289">
    <property type="component" value="Unassembled WGS sequence"/>
</dbReference>
<dbReference type="NCBIfam" id="TIGR00172">
    <property type="entry name" value="maf"/>
    <property type="match status" value="1"/>
</dbReference>
<reference evidence="3 4" key="1">
    <citation type="submission" date="2006-03" db="EMBL/GenBank/DDBJ databases">
        <title>Annotation of Plasmodium falciparum HB3.</title>
        <authorList>
            <consortium name="The Broad Institute Genome Sequencing Platform"/>
            <person name="Volkman S.K."/>
            <person name="Neafsey D.E."/>
            <person name="Dash A.P."/>
            <person name="Chitnis C.E."/>
            <person name="Hartl D.L."/>
            <person name="Young S.K."/>
            <person name="Zeng Q."/>
            <person name="Koehrsen M."/>
            <person name="Alvarado L."/>
            <person name="Berlin A."/>
            <person name="Borenstein D."/>
            <person name="Chapman S.B."/>
            <person name="Chen Z."/>
            <person name="Engels R."/>
            <person name="Freedman E."/>
            <person name="Gellesch M."/>
            <person name="Goldberg J."/>
            <person name="Griggs A."/>
            <person name="Gujja S."/>
            <person name="Heilman E.R."/>
            <person name="Heiman D.I."/>
            <person name="Howarth C."/>
            <person name="Jen D."/>
            <person name="Larson L."/>
            <person name="Mehta T."/>
            <person name="Neiman D."/>
            <person name="Park D."/>
            <person name="Pearson M."/>
            <person name="Roberts A."/>
            <person name="Saif S."/>
            <person name="Shea T."/>
            <person name="Shenoy N."/>
            <person name="Sisk P."/>
            <person name="Stolte C."/>
            <person name="Sykes S."/>
            <person name="Walk T."/>
            <person name="White J."/>
            <person name="Yandava C."/>
            <person name="Haas B."/>
            <person name="Henn M.R."/>
            <person name="Nusbaum C."/>
            <person name="Birren B."/>
        </authorList>
    </citation>
    <scope>NUCLEOTIDE SEQUENCE [LARGE SCALE GENOMIC DNA]</scope>
    <source>
        <strain evidence="3">HB3</strain>
    </source>
</reference>